<dbReference type="PANTHER" id="PTHR30146:SF148">
    <property type="entry name" value="HTH-TYPE TRANSCRIPTIONAL REPRESSOR PURR-RELATED"/>
    <property type="match status" value="1"/>
</dbReference>
<dbReference type="InterPro" id="IPR028082">
    <property type="entry name" value="Peripla_BP_I"/>
</dbReference>
<dbReference type="EMBL" id="JABMKX010000013">
    <property type="protein sequence ID" value="NQX48274.1"/>
    <property type="molecule type" value="Genomic_DNA"/>
</dbReference>
<dbReference type="SUPFAM" id="SSF53822">
    <property type="entry name" value="Periplasmic binding protein-like I"/>
    <property type="match status" value="1"/>
</dbReference>
<dbReference type="SUPFAM" id="SSF47413">
    <property type="entry name" value="lambda repressor-like DNA-binding domains"/>
    <property type="match status" value="1"/>
</dbReference>
<evidence type="ECO:0000256" key="4">
    <source>
        <dbReference type="ARBA" id="ARBA00023163"/>
    </source>
</evidence>
<keyword evidence="4" id="KW-0804">Transcription</keyword>
<dbReference type="RefSeq" id="WP_173138175.1">
    <property type="nucleotide sequence ID" value="NZ_JABMKX010000013.1"/>
</dbReference>
<feature type="domain" description="HTH lacI-type" evidence="5">
    <location>
        <begin position="5"/>
        <end position="61"/>
    </location>
</feature>
<dbReference type="InterPro" id="IPR000843">
    <property type="entry name" value="HTH_LacI"/>
</dbReference>
<gene>
    <name evidence="6" type="ORF">HQN87_23375</name>
</gene>
<evidence type="ECO:0000256" key="2">
    <source>
        <dbReference type="ARBA" id="ARBA00023015"/>
    </source>
</evidence>
<keyword evidence="7" id="KW-1185">Reference proteome</keyword>
<comment type="caution">
    <text evidence="6">The sequence shown here is derived from an EMBL/GenBank/DDBJ whole genome shotgun (WGS) entry which is preliminary data.</text>
</comment>
<dbReference type="Pfam" id="PF00356">
    <property type="entry name" value="LacI"/>
    <property type="match status" value="1"/>
</dbReference>
<accession>A0ABX2DVZ4</accession>
<keyword evidence="3 6" id="KW-0238">DNA-binding</keyword>
<dbReference type="Pfam" id="PF13377">
    <property type="entry name" value="Peripla_BP_3"/>
    <property type="match status" value="1"/>
</dbReference>
<dbReference type="GO" id="GO:0003677">
    <property type="term" value="F:DNA binding"/>
    <property type="evidence" value="ECO:0007669"/>
    <property type="project" value="UniProtKB-KW"/>
</dbReference>
<dbReference type="InterPro" id="IPR046335">
    <property type="entry name" value="LacI/GalR-like_sensor"/>
</dbReference>
<sequence>MAKKVTMQKIADHLGVSKFVVSKSLSGKGGVNETTRERVIQAASQLGYFTQKNAYVQSIKHPQQSAGHDRNRQSVLVLMPNIRAQTQDSLYWGKIVDGIALALDQEGLGMVIISEHRTDNFVNILNPAGLLGLIGVGQISTSLLLEVHRTGLPMVLIDHEDPLIPSDTVFANNTDSMVRLTNHLMGIGHTEMHFIGNNLYSRSFRDRWIGFRSALEEKAMKTPAGDDEMLQLEGLDDGTFDESFRQWMRGRIRANALPTALVCANDSTALIVCEVLRAEGLNIPQDISVTGFDNIEDATRGNPPLTTVHVPKEAMGRAAVEKLLNRIHNPSAPLEKILIAADIVHRDSVAEPLLPTKSQQ</sequence>
<organism evidence="6 7">
    <name type="scientific">Paenibacillus tritici</name>
    <dbReference type="NCBI Taxonomy" id="1873425"/>
    <lineage>
        <taxon>Bacteria</taxon>
        <taxon>Bacillati</taxon>
        <taxon>Bacillota</taxon>
        <taxon>Bacilli</taxon>
        <taxon>Bacillales</taxon>
        <taxon>Paenibacillaceae</taxon>
        <taxon>Paenibacillus</taxon>
    </lineage>
</organism>
<dbReference type="Gene3D" id="3.40.50.2300">
    <property type="match status" value="2"/>
</dbReference>
<dbReference type="Proteomes" id="UP000711047">
    <property type="component" value="Unassembled WGS sequence"/>
</dbReference>
<protein>
    <submittedName>
        <fullName evidence="6">LacI family DNA-binding transcriptional regulator</fullName>
    </submittedName>
</protein>
<dbReference type="PANTHER" id="PTHR30146">
    <property type="entry name" value="LACI-RELATED TRANSCRIPTIONAL REPRESSOR"/>
    <property type="match status" value="1"/>
</dbReference>
<reference evidence="6 7" key="1">
    <citation type="submission" date="2020-05" db="EMBL/GenBank/DDBJ databases">
        <title>Paenibacillus glebae, sp. nov., Paenibacillus humi sp. nov., Paenibacillus pedi sp. nov., Paenibacillus terrestris sp. nov. and Paenibacillus terricola sp. nov., isolated from a forest top soil sample.</title>
        <authorList>
            <person name="Qi S."/>
            <person name="Carlier A."/>
            <person name="Cnockaert M."/>
            <person name="Vandamme P."/>
        </authorList>
    </citation>
    <scope>NUCLEOTIDE SEQUENCE [LARGE SCALE GENOMIC DNA]</scope>
    <source>
        <strain evidence="6 7">LMG 29502</strain>
    </source>
</reference>
<name>A0ABX2DVZ4_9BACL</name>
<dbReference type="InterPro" id="IPR010982">
    <property type="entry name" value="Lambda_DNA-bd_dom_sf"/>
</dbReference>
<evidence type="ECO:0000313" key="7">
    <source>
        <dbReference type="Proteomes" id="UP000711047"/>
    </source>
</evidence>
<proteinExistence type="predicted"/>
<dbReference type="Gene3D" id="1.10.260.40">
    <property type="entry name" value="lambda repressor-like DNA-binding domains"/>
    <property type="match status" value="1"/>
</dbReference>
<keyword evidence="2" id="KW-0805">Transcription regulation</keyword>
<dbReference type="CDD" id="cd01392">
    <property type="entry name" value="HTH_LacI"/>
    <property type="match status" value="1"/>
</dbReference>
<evidence type="ECO:0000313" key="6">
    <source>
        <dbReference type="EMBL" id="NQX48274.1"/>
    </source>
</evidence>
<evidence type="ECO:0000256" key="1">
    <source>
        <dbReference type="ARBA" id="ARBA00022491"/>
    </source>
</evidence>
<evidence type="ECO:0000259" key="5">
    <source>
        <dbReference type="PROSITE" id="PS50932"/>
    </source>
</evidence>
<evidence type="ECO:0000256" key="3">
    <source>
        <dbReference type="ARBA" id="ARBA00023125"/>
    </source>
</evidence>
<dbReference type="SMART" id="SM00354">
    <property type="entry name" value="HTH_LACI"/>
    <property type="match status" value="1"/>
</dbReference>
<dbReference type="CDD" id="cd19974">
    <property type="entry name" value="PBP1_LacI-like"/>
    <property type="match status" value="1"/>
</dbReference>
<dbReference type="PROSITE" id="PS50932">
    <property type="entry name" value="HTH_LACI_2"/>
    <property type="match status" value="1"/>
</dbReference>
<keyword evidence="1" id="KW-0678">Repressor</keyword>